<accession>A0A6P7WV84</accession>
<dbReference type="CTD" id="80194"/>
<organism evidence="8 9">
    <name type="scientific">Microcaecilia unicolor</name>
    <dbReference type="NCBI Taxonomy" id="1415580"/>
    <lineage>
        <taxon>Eukaryota</taxon>
        <taxon>Metazoa</taxon>
        <taxon>Chordata</taxon>
        <taxon>Craniata</taxon>
        <taxon>Vertebrata</taxon>
        <taxon>Euteleostomi</taxon>
        <taxon>Amphibia</taxon>
        <taxon>Gymnophiona</taxon>
        <taxon>Siphonopidae</taxon>
        <taxon>Microcaecilia</taxon>
    </lineage>
</organism>
<dbReference type="GeneID" id="115456676"/>
<keyword evidence="5 7" id="KW-0472">Membrane</keyword>
<evidence type="ECO:0000313" key="9">
    <source>
        <dbReference type="RefSeq" id="XP_030041774.1"/>
    </source>
</evidence>
<comment type="similarity">
    <text evidence="2">Belongs to the TMEM134/TMEM230 family.</text>
</comment>
<name>A0A6P7WV84_9AMPH</name>
<dbReference type="PANTHER" id="PTHR13558:SF1">
    <property type="entry name" value="TRANSMEMBRANE PROTEIN 134"/>
    <property type="match status" value="1"/>
</dbReference>
<reference evidence="9" key="1">
    <citation type="submission" date="2025-08" db="UniProtKB">
        <authorList>
            <consortium name="RefSeq"/>
        </authorList>
    </citation>
    <scope>IDENTIFICATION</scope>
</reference>
<dbReference type="FunCoup" id="A0A6P7WV84">
    <property type="interactions" value="684"/>
</dbReference>
<proteinExistence type="inferred from homology"/>
<evidence type="ECO:0000256" key="2">
    <source>
        <dbReference type="ARBA" id="ARBA00007743"/>
    </source>
</evidence>
<evidence type="ECO:0000256" key="6">
    <source>
        <dbReference type="SAM" id="MobiDB-lite"/>
    </source>
</evidence>
<dbReference type="Proteomes" id="UP000515156">
    <property type="component" value="Chromosome 1"/>
</dbReference>
<evidence type="ECO:0000256" key="7">
    <source>
        <dbReference type="SAM" id="Phobius"/>
    </source>
</evidence>
<keyword evidence="4 7" id="KW-1133">Transmembrane helix</keyword>
<feature type="region of interest" description="Disordered" evidence="6">
    <location>
        <begin position="60"/>
        <end position="91"/>
    </location>
</feature>
<dbReference type="InParanoid" id="A0A6P7WV84"/>
<gene>
    <name evidence="9" type="primary">TMEM134</name>
</gene>
<dbReference type="AlphaFoldDB" id="A0A6P7WV84"/>
<evidence type="ECO:0000256" key="3">
    <source>
        <dbReference type="ARBA" id="ARBA00022692"/>
    </source>
</evidence>
<dbReference type="GO" id="GO:0016020">
    <property type="term" value="C:membrane"/>
    <property type="evidence" value="ECO:0007669"/>
    <property type="project" value="UniProtKB-SubCell"/>
</dbReference>
<dbReference type="Pfam" id="PF05915">
    <property type="entry name" value="TMEM_230_134"/>
    <property type="match status" value="1"/>
</dbReference>
<comment type="subcellular location">
    <subcellularLocation>
        <location evidence="1">Membrane</location>
        <topology evidence="1">Multi-pass membrane protein</topology>
    </subcellularLocation>
</comment>
<keyword evidence="3 7" id="KW-0812">Transmembrane</keyword>
<evidence type="ECO:0000313" key="8">
    <source>
        <dbReference type="Proteomes" id="UP000515156"/>
    </source>
</evidence>
<keyword evidence="8" id="KW-1185">Reference proteome</keyword>
<feature type="transmembrane region" description="Helical" evidence="7">
    <location>
        <begin position="124"/>
        <end position="147"/>
    </location>
</feature>
<dbReference type="OrthoDB" id="10048380at2759"/>
<evidence type="ECO:0000256" key="4">
    <source>
        <dbReference type="ARBA" id="ARBA00022989"/>
    </source>
</evidence>
<dbReference type="PANTHER" id="PTHR13558">
    <property type="entry name" value="TRANSMEMBRANE PROTEIN 134"/>
    <property type="match status" value="1"/>
</dbReference>
<evidence type="ECO:0000256" key="1">
    <source>
        <dbReference type="ARBA" id="ARBA00004141"/>
    </source>
</evidence>
<feature type="transmembrane region" description="Helical" evidence="7">
    <location>
        <begin position="153"/>
        <end position="180"/>
    </location>
</feature>
<protein>
    <submittedName>
        <fullName evidence="9">Transmembrane protein 134</fullName>
    </submittedName>
</protein>
<dbReference type="KEGG" id="muo:115456676"/>
<dbReference type="InterPro" id="IPR008590">
    <property type="entry name" value="TMEM_230/134"/>
</dbReference>
<dbReference type="InterPro" id="IPR039714">
    <property type="entry name" value="TMEM134"/>
</dbReference>
<evidence type="ECO:0000256" key="5">
    <source>
        <dbReference type="ARBA" id="ARBA00023136"/>
    </source>
</evidence>
<dbReference type="RefSeq" id="XP_030041774.1">
    <property type="nucleotide sequence ID" value="XM_030185914.1"/>
</dbReference>
<sequence>MSVVRPSFSIDDAFEMSLEEREDSVATVTPRFGTLHFDRKGKGDDGEDSEKQSRLKYQNLENDEDSGLQMNGKSPDSLKIKDSGRSSTRSSQWSFSTISNTTQLSYRECFSWTRHPLIQKNWKVVVASFILLLLGLILVLVGVGLLVNPSQGVSSAICFVPGFLLLIPGVYHVIFIYCAVKGRKGFQFFYLPYFEK</sequence>